<evidence type="ECO:0000313" key="2">
    <source>
        <dbReference type="Proteomes" id="UP000297245"/>
    </source>
</evidence>
<gene>
    <name evidence="1" type="ORF">K435DRAFT_772966</name>
</gene>
<reference evidence="1 2" key="1">
    <citation type="journal article" date="2019" name="Nat. Ecol. Evol.">
        <title>Megaphylogeny resolves global patterns of mushroom evolution.</title>
        <authorList>
            <person name="Varga T."/>
            <person name="Krizsan K."/>
            <person name="Foldi C."/>
            <person name="Dima B."/>
            <person name="Sanchez-Garcia M."/>
            <person name="Sanchez-Ramirez S."/>
            <person name="Szollosi G.J."/>
            <person name="Szarkandi J.G."/>
            <person name="Papp V."/>
            <person name="Albert L."/>
            <person name="Andreopoulos W."/>
            <person name="Angelini C."/>
            <person name="Antonin V."/>
            <person name="Barry K.W."/>
            <person name="Bougher N.L."/>
            <person name="Buchanan P."/>
            <person name="Buyck B."/>
            <person name="Bense V."/>
            <person name="Catcheside P."/>
            <person name="Chovatia M."/>
            <person name="Cooper J."/>
            <person name="Damon W."/>
            <person name="Desjardin D."/>
            <person name="Finy P."/>
            <person name="Geml J."/>
            <person name="Haridas S."/>
            <person name="Hughes K."/>
            <person name="Justo A."/>
            <person name="Karasinski D."/>
            <person name="Kautmanova I."/>
            <person name="Kiss B."/>
            <person name="Kocsube S."/>
            <person name="Kotiranta H."/>
            <person name="LaButti K.M."/>
            <person name="Lechner B.E."/>
            <person name="Liimatainen K."/>
            <person name="Lipzen A."/>
            <person name="Lukacs Z."/>
            <person name="Mihaltcheva S."/>
            <person name="Morgado L.N."/>
            <person name="Niskanen T."/>
            <person name="Noordeloos M.E."/>
            <person name="Ohm R.A."/>
            <person name="Ortiz-Santana B."/>
            <person name="Ovrebo C."/>
            <person name="Racz N."/>
            <person name="Riley R."/>
            <person name="Savchenko A."/>
            <person name="Shiryaev A."/>
            <person name="Soop K."/>
            <person name="Spirin V."/>
            <person name="Szebenyi C."/>
            <person name="Tomsovsky M."/>
            <person name="Tulloss R.E."/>
            <person name="Uehling J."/>
            <person name="Grigoriev I.V."/>
            <person name="Vagvolgyi C."/>
            <person name="Papp T."/>
            <person name="Martin F.M."/>
            <person name="Miettinen O."/>
            <person name="Hibbett D.S."/>
            <person name="Nagy L.G."/>
        </authorList>
    </citation>
    <scope>NUCLEOTIDE SEQUENCE [LARGE SCALE GENOMIC DNA]</scope>
    <source>
        <strain evidence="1 2">CBS 962.96</strain>
    </source>
</reference>
<evidence type="ECO:0000313" key="1">
    <source>
        <dbReference type="EMBL" id="THV06993.1"/>
    </source>
</evidence>
<dbReference type="EMBL" id="ML179040">
    <property type="protein sequence ID" value="THV06993.1"/>
    <property type="molecule type" value="Genomic_DNA"/>
</dbReference>
<organism evidence="1 2">
    <name type="scientific">Dendrothele bispora (strain CBS 962.96)</name>
    <dbReference type="NCBI Taxonomy" id="1314807"/>
    <lineage>
        <taxon>Eukaryota</taxon>
        <taxon>Fungi</taxon>
        <taxon>Dikarya</taxon>
        <taxon>Basidiomycota</taxon>
        <taxon>Agaricomycotina</taxon>
        <taxon>Agaricomycetes</taxon>
        <taxon>Agaricomycetidae</taxon>
        <taxon>Agaricales</taxon>
        <taxon>Agaricales incertae sedis</taxon>
        <taxon>Dendrothele</taxon>
    </lineage>
</organism>
<name>A0A4S8MUP7_DENBC</name>
<proteinExistence type="predicted"/>
<sequence>MANTSTSQDSEVRAPRLECIQSDVSCTCQVRLPFWWAEEKSQKDMIILHNGNVRNLPVSIPRHRADPGKFFLKSQ</sequence>
<keyword evidence="2" id="KW-1185">Reference proteome</keyword>
<dbReference type="Proteomes" id="UP000297245">
    <property type="component" value="Unassembled WGS sequence"/>
</dbReference>
<accession>A0A4S8MUP7</accession>
<protein>
    <submittedName>
        <fullName evidence="1">Uncharacterized protein</fullName>
    </submittedName>
</protein>
<dbReference type="AlphaFoldDB" id="A0A4S8MUP7"/>